<accession>A0A173ZQ05</accession>
<reference evidence="2" key="2">
    <citation type="submission" date="2021-06" db="EMBL/GenBank/DDBJ databases">
        <title>Collection of gut derived symbiotic bacterial strains cultured from healthy donors.</title>
        <authorList>
            <person name="Lin H."/>
            <person name="Littmann E."/>
            <person name="Pamer E.G."/>
        </authorList>
    </citation>
    <scope>NUCLEOTIDE SEQUENCE</scope>
    <source>
        <strain evidence="2">MSK.19.85</strain>
    </source>
</reference>
<evidence type="ECO:0000313" key="3">
    <source>
        <dbReference type="EMBL" id="MCG0340558.1"/>
    </source>
</evidence>
<dbReference type="EMBL" id="CYZI01000002">
    <property type="protein sequence ID" value="CUN78334.1"/>
    <property type="molecule type" value="Genomic_DNA"/>
</dbReference>
<dbReference type="Proteomes" id="UP000758576">
    <property type="component" value="Unassembled WGS sequence"/>
</dbReference>
<dbReference type="Proteomes" id="UP000095333">
    <property type="component" value="Unassembled WGS sequence"/>
</dbReference>
<reference evidence="3" key="3">
    <citation type="submission" date="2022-01" db="EMBL/GenBank/DDBJ databases">
        <authorList>
            <person name="Mingchao X."/>
        </authorList>
    </citation>
    <scope>NUCLEOTIDE SEQUENCE</scope>
    <source>
        <strain evidence="3">Bv4372</strain>
    </source>
</reference>
<organism evidence="1 4">
    <name type="scientific">Phocaeicola vulgatus</name>
    <name type="common">Bacteroides vulgatus</name>
    <dbReference type="NCBI Taxonomy" id="821"/>
    <lineage>
        <taxon>Bacteria</taxon>
        <taxon>Pseudomonadati</taxon>
        <taxon>Bacteroidota</taxon>
        <taxon>Bacteroidia</taxon>
        <taxon>Bacteroidales</taxon>
        <taxon>Bacteroidaceae</taxon>
        <taxon>Phocaeicola</taxon>
    </lineage>
</organism>
<protein>
    <submittedName>
        <fullName evidence="1">Myosin SH3 domain-containing protein</fullName>
    </submittedName>
    <submittedName>
        <fullName evidence="2">Ribonuclease P</fullName>
    </submittedName>
</protein>
<dbReference type="GeneID" id="82187095"/>
<sequence length="58" mass="6580">MYEYEENSEIIGAHCTLLTPYKGYSEGTVVGDFGNKIVVRLSSGKEVVEYRDEVIIYD</sequence>
<evidence type="ECO:0000313" key="4">
    <source>
        <dbReference type="Proteomes" id="UP000095333"/>
    </source>
</evidence>
<dbReference type="EMBL" id="JAHOGA010000014">
    <property type="protein sequence ID" value="MBV3488576.1"/>
    <property type="molecule type" value="Genomic_DNA"/>
</dbReference>
<evidence type="ECO:0000313" key="1">
    <source>
        <dbReference type="EMBL" id="CUN78334.1"/>
    </source>
</evidence>
<evidence type="ECO:0000313" key="2">
    <source>
        <dbReference type="EMBL" id="MBV3488576.1"/>
    </source>
</evidence>
<dbReference type="Proteomes" id="UP001201179">
    <property type="component" value="Unassembled WGS sequence"/>
</dbReference>
<dbReference type="AlphaFoldDB" id="A0A173ZQ05"/>
<dbReference type="EMBL" id="JAKKWZ010000019">
    <property type="protein sequence ID" value="MCG0340558.1"/>
    <property type="molecule type" value="Genomic_DNA"/>
</dbReference>
<proteinExistence type="predicted"/>
<gene>
    <name evidence="1" type="ORF">ERS852457_00842</name>
    <name evidence="2" type="ORF">KSX14_07980</name>
    <name evidence="3" type="ORF">L4X52_11290</name>
</gene>
<reference evidence="1 4" key="1">
    <citation type="submission" date="2015-09" db="EMBL/GenBank/DDBJ databases">
        <authorList>
            <consortium name="Pathogen Informatics"/>
        </authorList>
    </citation>
    <scope>NUCLEOTIDE SEQUENCE [LARGE SCALE GENOMIC DNA]</scope>
    <source>
        <strain evidence="1 4">2789STDY5834842</strain>
    </source>
</reference>
<dbReference type="RefSeq" id="WP_005680036.1">
    <property type="nucleotide sequence ID" value="NZ_CYZI01000002.1"/>
</dbReference>
<name>A0A173ZQ05_PHOVU</name>